<evidence type="ECO:0000256" key="3">
    <source>
        <dbReference type="SAM" id="SignalP"/>
    </source>
</evidence>
<evidence type="ECO:0000313" key="5">
    <source>
        <dbReference type="Proteomes" id="UP000694388"/>
    </source>
</evidence>
<dbReference type="GO" id="GO:0035014">
    <property type="term" value="F:phosphatidylinositol 3-kinase regulator activity"/>
    <property type="evidence" value="ECO:0007669"/>
    <property type="project" value="TreeGrafter"/>
</dbReference>
<organism evidence="4 5">
    <name type="scientific">Eptatretus burgeri</name>
    <name type="common">Inshore hagfish</name>
    <dbReference type="NCBI Taxonomy" id="7764"/>
    <lineage>
        <taxon>Eukaryota</taxon>
        <taxon>Metazoa</taxon>
        <taxon>Chordata</taxon>
        <taxon>Craniata</taxon>
        <taxon>Vertebrata</taxon>
        <taxon>Cyclostomata</taxon>
        <taxon>Myxini</taxon>
        <taxon>Myxiniformes</taxon>
        <taxon>Myxinidae</taxon>
        <taxon>Eptatretinae</taxon>
        <taxon>Eptatretus</taxon>
    </lineage>
</organism>
<feature type="compositionally biased region" description="Basic and acidic residues" evidence="2">
    <location>
        <begin position="89"/>
        <end position="106"/>
    </location>
</feature>
<dbReference type="PANTHER" id="PTHR13664">
    <property type="entry name" value="BECLIN 1-ASSOCIATED AUTOPHAGY-RELATED KEY REGULATOR"/>
    <property type="match status" value="1"/>
</dbReference>
<accession>A0A8C4QJK6</accession>
<dbReference type="GeneTree" id="ENSGT00390000011854"/>
<dbReference type="GO" id="GO:0035032">
    <property type="term" value="C:phosphatidylinositol 3-kinase complex, class III"/>
    <property type="evidence" value="ECO:0007669"/>
    <property type="project" value="TreeGrafter"/>
</dbReference>
<evidence type="ECO:0000256" key="2">
    <source>
        <dbReference type="SAM" id="MobiDB-lite"/>
    </source>
</evidence>
<proteinExistence type="predicted"/>
<reference evidence="4" key="1">
    <citation type="submission" date="2025-08" db="UniProtKB">
        <authorList>
            <consortium name="Ensembl"/>
        </authorList>
    </citation>
    <scope>IDENTIFICATION</scope>
</reference>
<dbReference type="PANTHER" id="PTHR13664:SF0">
    <property type="entry name" value="BECLIN 1-ASSOCIATED AUTOPHAGY-RELATED KEY REGULATOR"/>
    <property type="match status" value="1"/>
</dbReference>
<dbReference type="Proteomes" id="UP000694388">
    <property type="component" value="Unplaced"/>
</dbReference>
<dbReference type="GO" id="GO:0005776">
    <property type="term" value="C:autophagosome"/>
    <property type="evidence" value="ECO:0007669"/>
    <property type="project" value="TreeGrafter"/>
</dbReference>
<feature type="region of interest" description="Disordered" evidence="2">
    <location>
        <begin position="68"/>
        <end position="106"/>
    </location>
</feature>
<feature type="compositionally biased region" description="Acidic residues" evidence="2">
    <location>
        <begin position="345"/>
        <end position="362"/>
    </location>
</feature>
<feature type="region of interest" description="Disordered" evidence="2">
    <location>
        <begin position="380"/>
        <end position="405"/>
    </location>
</feature>
<dbReference type="InterPro" id="IPR018791">
    <property type="entry name" value="UV_resistance/autophagy_Atg14"/>
</dbReference>
<dbReference type="AlphaFoldDB" id="A0A8C4QJK6"/>
<reference evidence="4" key="2">
    <citation type="submission" date="2025-09" db="UniProtKB">
        <authorList>
            <consortium name="Ensembl"/>
        </authorList>
    </citation>
    <scope>IDENTIFICATION</scope>
</reference>
<sequence length="428" mass="48376">MPFYFFNVVITLALFHLLSSSIHVRVQVAAQAEKAKDSLKWEIKCCKSKIELLKKAIEKVRAGIGQDNEQQQTLHEEVQHGERRARKHQDKEEQIKRRLGRRRDQAANKRDELERFLQELGRTRRERVHELTTAIFPLFEVAPRPGSEIPLDPDTSLQVSTVSKLAEARRTNYLSGQWVYSENNGETRVGIVVANITLPEHGDYSCYYNWLEARKQTAQAPDQEHSGPAYLISAALCHTAQLVSVLAHLLAITLPLRLCFSEFCHEDLGRQRFIRIVNKLNTNVMHLCFSQAVHPERLHPLHPMRNLRYMIHSENATLGRSGPFEISAAMEDSMELVDAAAGQAEESEADVSSGEEETDLGLEWETVPNPRFMEIPTQHLEGSSQETHLEESQQQDLSLASAASQPSGLVSSAVASVASFWRAYTGHR</sequence>
<evidence type="ECO:0000256" key="1">
    <source>
        <dbReference type="ARBA" id="ARBA00023054"/>
    </source>
</evidence>
<keyword evidence="5" id="KW-1185">Reference proteome</keyword>
<feature type="signal peptide" evidence="3">
    <location>
        <begin position="1"/>
        <end position="20"/>
    </location>
</feature>
<dbReference type="GO" id="GO:0000423">
    <property type="term" value="P:mitophagy"/>
    <property type="evidence" value="ECO:0007669"/>
    <property type="project" value="TreeGrafter"/>
</dbReference>
<dbReference type="Ensembl" id="ENSEBUT00000016207.1">
    <property type="protein sequence ID" value="ENSEBUP00000015633.1"/>
    <property type="gene ID" value="ENSEBUG00000009842.1"/>
</dbReference>
<dbReference type="GO" id="GO:0043495">
    <property type="term" value="F:protein-membrane adaptor activity"/>
    <property type="evidence" value="ECO:0007669"/>
    <property type="project" value="TreeGrafter"/>
</dbReference>
<dbReference type="GO" id="GO:0009267">
    <property type="term" value="P:cellular response to starvation"/>
    <property type="evidence" value="ECO:0007669"/>
    <property type="project" value="TreeGrafter"/>
</dbReference>
<dbReference type="OMA" id="LCYSEFC"/>
<protein>
    <submittedName>
        <fullName evidence="4">Autophagy related 14</fullName>
    </submittedName>
</protein>
<keyword evidence="1" id="KW-0175">Coiled coil</keyword>
<keyword evidence="3" id="KW-0732">Signal</keyword>
<name>A0A8C4QJK6_EPTBU</name>
<dbReference type="GO" id="GO:0097632">
    <property type="term" value="C:extrinsic component of phagophore assembly site membrane"/>
    <property type="evidence" value="ECO:0007669"/>
    <property type="project" value="TreeGrafter"/>
</dbReference>
<feature type="region of interest" description="Disordered" evidence="2">
    <location>
        <begin position="339"/>
        <end position="368"/>
    </location>
</feature>
<dbReference type="GO" id="GO:0016240">
    <property type="term" value="P:autophagosome membrane docking"/>
    <property type="evidence" value="ECO:0007669"/>
    <property type="project" value="TreeGrafter"/>
</dbReference>
<dbReference type="GO" id="GO:0000045">
    <property type="term" value="P:autophagosome assembly"/>
    <property type="evidence" value="ECO:0007669"/>
    <property type="project" value="TreeGrafter"/>
</dbReference>
<dbReference type="GO" id="GO:0097629">
    <property type="term" value="C:extrinsic component of omegasome membrane"/>
    <property type="evidence" value="ECO:0007669"/>
    <property type="project" value="TreeGrafter"/>
</dbReference>
<evidence type="ECO:0000313" key="4">
    <source>
        <dbReference type="Ensembl" id="ENSEBUP00000015633.1"/>
    </source>
</evidence>
<dbReference type="Pfam" id="PF10186">
    <property type="entry name" value="ATG14"/>
    <property type="match status" value="1"/>
</dbReference>
<feature type="chain" id="PRO_5034629872" evidence="3">
    <location>
        <begin position="21"/>
        <end position="428"/>
    </location>
</feature>